<evidence type="ECO:0000313" key="3">
    <source>
        <dbReference type="Proteomes" id="UP000198914"/>
    </source>
</evidence>
<gene>
    <name evidence="2" type="ORF">SAMN05444004_104231</name>
</gene>
<feature type="domain" description="EAL" evidence="1">
    <location>
        <begin position="167"/>
        <end position="407"/>
    </location>
</feature>
<dbReference type="SUPFAM" id="SSF141868">
    <property type="entry name" value="EAL domain-like"/>
    <property type="match status" value="1"/>
</dbReference>
<organism evidence="2 3">
    <name type="scientific">Jannaschia faecimaris</name>
    <dbReference type="NCBI Taxonomy" id="1244108"/>
    <lineage>
        <taxon>Bacteria</taxon>
        <taxon>Pseudomonadati</taxon>
        <taxon>Pseudomonadota</taxon>
        <taxon>Alphaproteobacteria</taxon>
        <taxon>Rhodobacterales</taxon>
        <taxon>Roseobacteraceae</taxon>
        <taxon>Jannaschia</taxon>
    </lineage>
</organism>
<dbReference type="Pfam" id="PF13185">
    <property type="entry name" value="GAF_2"/>
    <property type="match status" value="1"/>
</dbReference>
<dbReference type="OrthoDB" id="9814202at2"/>
<dbReference type="InterPro" id="IPR035919">
    <property type="entry name" value="EAL_sf"/>
</dbReference>
<dbReference type="CDD" id="cd01948">
    <property type="entry name" value="EAL"/>
    <property type="match status" value="1"/>
</dbReference>
<dbReference type="PANTHER" id="PTHR33121">
    <property type="entry name" value="CYCLIC DI-GMP PHOSPHODIESTERASE PDEF"/>
    <property type="match status" value="1"/>
</dbReference>
<dbReference type="InterPro" id="IPR029016">
    <property type="entry name" value="GAF-like_dom_sf"/>
</dbReference>
<reference evidence="3" key="1">
    <citation type="submission" date="2016-10" db="EMBL/GenBank/DDBJ databases">
        <authorList>
            <person name="Varghese N."/>
            <person name="Submissions S."/>
        </authorList>
    </citation>
    <scope>NUCLEOTIDE SEQUENCE [LARGE SCALE GENOMIC DNA]</scope>
    <source>
        <strain evidence="3">DSM 100420</strain>
    </source>
</reference>
<name>A0A1H3P466_9RHOB</name>
<dbReference type="SUPFAM" id="SSF55781">
    <property type="entry name" value="GAF domain-like"/>
    <property type="match status" value="1"/>
</dbReference>
<dbReference type="EMBL" id="FNPX01000004">
    <property type="protein sequence ID" value="SDY95907.1"/>
    <property type="molecule type" value="Genomic_DNA"/>
</dbReference>
<dbReference type="RefSeq" id="WP_092644273.1">
    <property type="nucleotide sequence ID" value="NZ_FNPX01000004.1"/>
</dbReference>
<dbReference type="STRING" id="1244108.SAMN05444004_104231"/>
<dbReference type="SMART" id="SM00052">
    <property type="entry name" value="EAL"/>
    <property type="match status" value="1"/>
</dbReference>
<dbReference type="PANTHER" id="PTHR33121:SF76">
    <property type="entry name" value="SIGNALING PROTEIN"/>
    <property type="match status" value="1"/>
</dbReference>
<dbReference type="InterPro" id="IPR001633">
    <property type="entry name" value="EAL_dom"/>
</dbReference>
<dbReference type="Gene3D" id="3.30.450.40">
    <property type="match status" value="1"/>
</dbReference>
<evidence type="ECO:0000313" key="2">
    <source>
        <dbReference type="EMBL" id="SDY95907.1"/>
    </source>
</evidence>
<dbReference type="InterPro" id="IPR003018">
    <property type="entry name" value="GAF"/>
</dbReference>
<dbReference type="Gene3D" id="3.20.20.450">
    <property type="entry name" value="EAL domain"/>
    <property type="match status" value="1"/>
</dbReference>
<proteinExistence type="predicted"/>
<dbReference type="InterPro" id="IPR050706">
    <property type="entry name" value="Cyclic-di-GMP_PDE-like"/>
</dbReference>
<dbReference type="PROSITE" id="PS50883">
    <property type="entry name" value="EAL"/>
    <property type="match status" value="1"/>
</dbReference>
<dbReference type="SMART" id="SM00065">
    <property type="entry name" value="GAF"/>
    <property type="match status" value="1"/>
</dbReference>
<dbReference type="AlphaFoldDB" id="A0A1H3P466"/>
<dbReference type="Pfam" id="PF00563">
    <property type="entry name" value="EAL"/>
    <property type="match status" value="1"/>
</dbReference>
<accession>A0A1H3P466</accession>
<keyword evidence="3" id="KW-1185">Reference proteome</keyword>
<dbReference type="GO" id="GO:0071111">
    <property type="term" value="F:cyclic-guanylate-specific phosphodiesterase activity"/>
    <property type="evidence" value="ECO:0007669"/>
    <property type="project" value="InterPro"/>
</dbReference>
<evidence type="ECO:0000259" key="1">
    <source>
        <dbReference type="PROSITE" id="PS50883"/>
    </source>
</evidence>
<dbReference type="Proteomes" id="UP000198914">
    <property type="component" value="Unassembled WGS sequence"/>
</dbReference>
<protein>
    <submittedName>
        <fullName evidence="2">EAL domain, c-di-GMP-specific phosphodiesterase class I (Or its enzymatically inactive variant)</fullName>
    </submittedName>
</protein>
<sequence>MHQKKVDTKSAIAVNGTTLEDTIDRALAAVREHLDMPISYLSEFVGEETIFRHVSAPGLEDLIRPGASRSLDEVYCRLILSGELPELIADTSTIPLARDMPITQIAPIGSHVSMPIHREDGSVYGMFCCLSPTPKPSLNDRDLKVMRLFANLAAEQVRARLVADGDTSAAAARIAAALRDRAFDIAYQPIYRLTDGALSSFEALARFRSDPYRTPDKWFADAETAGRLAEAETCAVEAALTRLKDLPPNLRMSVNASPDTVASGRLLPLFGAAGGHRLTLEVTEHQSSSDFAALARAVANVRATGALIAIDDVGAGYAGLQQILKLRPDILKLDMSLVRNLDLDPARRSLAAALVHFASETNSRLTAEGIERPEERDMLRQLGIDYGQGYLLGYPGEISSAAARIAV</sequence>